<keyword evidence="2" id="KW-1185">Reference proteome</keyword>
<evidence type="ECO:0000313" key="2">
    <source>
        <dbReference type="Proteomes" id="UP001428774"/>
    </source>
</evidence>
<protein>
    <recommendedName>
        <fullName evidence="3">DUF4333 domain-containing protein</fullName>
    </recommendedName>
</protein>
<reference evidence="1 2" key="1">
    <citation type="submission" date="2024-05" db="EMBL/GenBank/DDBJ databases">
        <title>Genome sequence of Ponticoccus litoralis KCCM 90028.</title>
        <authorList>
            <person name="Kim J.M."/>
            <person name="Lee J.K."/>
            <person name="Choi B.J."/>
            <person name="Bayburt H."/>
            <person name="Baek J.H."/>
            <person name="Jeon C.O."/>
        </authorList>
    </citation>
    <scope>NUCLEOTIDE SEQUENCE [LARGE SCALE GENOMIC DNA]</scope>
    <source>
        <strain evidence="1 2">KCCM 90028</strain>
    </source>
</reference>
<name>A0AAW9SCC3_9RHOB</name>
<gene>
    <name evidence="1" type="ORF">ABFB10_17145</name>
</gene>
<evidence type="ECO:0008006" key="3">
    <source>
        <dbReference type="Google" id="ProtNLM"/>
    </source>
</evidence>
<dbReference type="Proteomes" id="UP001428774">
    <property type="component" value="Unassembled WGS sequence"/>
</dbReference>
<dbReference type="EMBL" id="JBDNCH010000002">
    <property type="protein sequence ID" value="MEN9062456.1"/>
    <property type="molecule type" value="Genomic_DNA"/>
</dbReference>
<proteinExistence type="predicted"/>
<accession>A0AAW9SCC3</accession>
<organism evidence="1 2">
    <name type="scientific">Ponticoccus litoralis</name>
    <dbReference type="NCBI Taxonomy" id="422297"/>
    <lineage>
        <taxon>Bacteria</taxon>
        <taxon>Pseudomonadati</taxon>
        <taxon>Pseudomonadota</taxon>
        <taxon>Alphaproteobacteria</taxon>
        <taxon>Rhodobacterales</taxon>
        <taxon>Roseobacteraceae</taxon>
        <taxon>Ponticoccus</taxon>
    </lineage>
</organism>
<evidence type="ECO:0000313" key="1">
    <source>
        <dbReference type="EMBL" id="MEN9062456.1"/>
    </source>
</evidence>
<dbReference type="AlphaFoldDB" id="A0AAW9SCC3"/>
<comment type="caution">
    <text evidence="1">The sequence shown here is derived from an EMBL/GenBank/DDBJ whole genome shotgun (WGS) entry which is preliminary data.</text>
</comment>
<dbReference type="RefSeq" id="WP_347167425.1">
    <property type="nucleotide sequence ID" value="NZ_JBDNCH010000002.1"/>
</dbReference>
<sequence length="104" mass="11325">MPRWLVWSPVWGLLGLTAVLGWREGRAFVTMTEGDVIAAYAQRYVAQAGPGARPSDCTAEPGGAAWLVIRCGRGPVMEYHVSRFGWLKRITGPAGRDILEGPKT</sequence>